<evidence type="ECO:0000313" key="1">
    <source>
        <dbReference type="EMBL" id="CAD1833656.1"/>
    </source>
</evidence>
<accession>A0A6V7PST9</accession>
<name>A0A6V7PST9_ANACO</name>
<protein>
    <submittedName>
        <fullName evidence="1">Uncharacterized protein</fullName>
    </submittedName>
</protein>
<gene>
    <name evidence="1" type="ORF">CB5_LOCUS16867</name>
</gene>
<sequence>MVKLLHDDIVIGLFGSLAFIPYFRHDDIGLETNDYACLPLYSFTHACEGRSPEAGTPEIAIATYAHPCGIGRRNGMPWGRLIPRVGMLTTTGPLGTAQTGLPCVGPI</sequence>
<reference evidence="1" key="1">
    <citation type="submission" date="2020-07" db="EMBL/GenBank/DDBJ databases">
        <authorList>
            <person name="Lin J."/>
        </authorList>
    </citation>
    <scope>NUCLEOTIDE SEQUENCE</scope>
</reference>
<dbReference type="EMBL" id="LR862151">
    <property type="protein sequence ID" value="CAD1833656.1"/>
    <property type="molecule type" value="Genomic_DNA"/>
</dbReference>
<proteinExistence type="predicted"/>
<organism evidence="1">
    <name type="scientific">Ananas comosus var. bracteatus</name>
    <name type="common">red pineapple</name>
    <dbReference type="NCBI Taxonomy" id="296719"/>
    <lineage>
        <taxon>Eukaryota</taxon>
        <taxon>Viridiplantae</taxon>
        <taxon>Streptophyta</taxon>
        <taxon>Embryophyta</taxon>
        <taxon>Tracheophyta</taxon>
        <taxon>Spermatophyta</taxon>
        <taxon>Magnoliopsida</taxon>
        <taxon>Liliopsida</taxon>
        <taxon>Poales</taxon>
        <taxon>Bromeliaceae</taxon>
        <taxon>Bromelioideae</taxon>
        <taxon>Ananas</taxon>
    </lineage>
</organism>
<dbReference type="AlphaFoldDB" id="A0A6V7PST9"/>